<dbReference type="AlphaFoldDB" id="R7Q6A9"/>
<feature type="domain" description="PPM-type phosphatase" evidence="1">
    <location>
        <begin position="1"/>
        <end position="55"/>
    </location>
</feature>
<dbReference type="PROSITE" id="PS51746">
    <property type="entry name" value="PPM_2"/>
    <property type="match status" value="1"/>
</dbReference>
<evidence type="ECO:0000313" key="2">
    <source>
        <dbReference type="EMBL" id="CDF34072.1"/>
    </source>
</evidence>
<proteinExistence type="predicted"/>
<dbReference type="KEGG" id="ccp:CHC_T00002647001"/>
<dbReference type="RefSeq" id="XP_005713891.1">
    <property type="nucleotide sequence ID" value="XM_005713834.1"/>
</dbReference>
<reference evidence="3" key="1">
    <citation type="journal article" date="2013" name="Proc. Natl. Acad. Sci. U.S.A.">
        <title>Genome structure and metabolic features in the red seaweed Chondrus crispus shed light on evolution of the Archaeplastida.</title>
        <authorList>
            <person name="Collen J."/>
            <person name="Porcel B."/>
            <person name="Carre W."/>
            <person name="Ball S.G."/>
            <person name="Chaparro C."/>
            <person name="Tonon T."/>
            <person name="Barbeyron T."/>
            <person name="Michel G."/>
            <person name="Noel B."/>
            <person name="Valentin K."/>
            <person name="Elias M."/>
            <person name="Artiguenave F."/>
            <person name="Arun A."/>
            <person name="Aury J.M."/>
            <person name="Barbosa-Neto J.F."/>
            <person name="Bothwell J.H."/>
            <person name="Bouget F.Y."/>
            <person name="Brillet L."/>
            <person name="Cabello-Hurtado F."/>
            <person name="Capella-Gutierrez S."/>
            <person name="Charrier B."/>
            <person name="Cladiere L."/>
            <person name="Cock J.M."/>
            <person name="Coelho S.M."/>
            <person name="Colleoni C."/>
            <person name="Czjzek M."/>
            <person name="Da Silva C."/>
            <person name="Delage L."/>
            <person name="Denoeud F."/>
            <person name="Deschamps P."/>
            <person name="Dittami S.M."/>
            <person name="Gabaldon T."/>
            <person name="Gachon C.M."/>
            <person name="Groisillier A."/>
            <person name="Herve C."/>
            <person name="Jabbari K."/>
            <person name="Katinka M."/>
            <person name="Kloareg B."/>
            <person name="Kowalczyk N."/>
            <person name="Labadie K."/>
            <person name="Leblanc C."/>
            <person name="Lopez P.J."/>
            <person name="McLachlan D.H."/>
            <person name="Meslet-Cladiere L."/>
            <person name="Moustafa A."/>
            <person name="Nehr Z."/>
            <person name="Nyvall Collen P."/>
            <person name="Panaud O."/>
            <person name="Partensky F."/>
            <person name="Poulain J."/>
            <person name="Rensing S.A."/>
            <person name="Rousvoal S."/>
            <person name="Samson G."/>
            <person name="Symeonidi A."/>
            <person name="Weissenbach J."/>
            <person name="Zambounis A."/>
            <person name="Wincker P."/>
            <person name="Boyen C."/>
        </authorList>
    </citation>
    <scope>NUCLEOTIDE SEQUENCE [LARGE SCALE GENOMIC DNA]</scope>
    <source>
        <strain evidence="3">cv. Stackhouse</strain>
    </source>
</reference>
<dbReference type="SUPFAM" id="SSF81606">
    <property type="entry name" value="PP2C-like"/>
    <property type="match status" value="1"/>
</dbReference>
<accession>R7Q6A9</accession>
<dbReference type="Gramene" id="CDF34072">
    <property type="protein sequence ID" value="CDF34072"/>
    <property type="gene ID" value="CHC_T00002647001"/>
</dbReference>
<dbReference type="EMBL" id="HG001672">
    <property type="protein sequence ID" value="CDF34072.1"/>
    <property type="molecule type" value="Genomic_DNA"/>
</dbReference>
<dbReference type="InterPro" id="IPR036457">
    <property type="entry name" value="PPM-type-like_dom_sf"/>
</dbReference>
<gene>
    <name evidence="2" type="ORF">CHC_T00002647001</name>
</gene>
<dbReference type="InterPro" id="IPR001932">
    <property type="entry name" value="PPM-type_phosphatase-like_dom"/>
</dbReference>
<keyword evidence="3" id="KW-1185">Reference proteome</keyword>
<evidence type="ECO:0000259" key="1">
    <source>
        <dbReference type="PROSITE" id="PS51746"/>
    </source>
</evidence>
<evidence type="ECO:0000313" key="3">
    <source>
        <dbReference type="Proteomes" id="UP000012073"/>
    </source>
</evidence>
<name>R7Q6A9_CHOCR</name>
<organism evidence="2 3">
    <name type="scientific">Chondrus crispus</name>
    <name type="common">Carrageen Irish moss</name>
    <name type="synonym">Polymorpha crispa</name>
    <dbReference type="NCBI Taxonomy" id="2769"/>
    <lineage>
        <taxon>Eukaryota</taxon>
        <taxon>Rhodophyta</taxon>
        <taxon>Florideophyceae</taxon>
        <taxon>Rhodymeniophycidae</taxon>
        <taxon>Gigartinales</taxon>
        <taxon>Gigartinaceae</taxon>
        <taxon>Chondrus</taxon>
    </lineage>
</organism>
<protein>
    <recommendedName>
        <fullName evidence="1">PPM-type phosphatase domain-containing protein</fullName>
    </recommendedName>
</protein>
<sequence>MLVLASDGLWDFVNEQEVAAVVVQGGELEPMATALVDLAVKRGSKDDTSVVLVRLGL</sequence>
<dbReference type="GeneID" id="17321628"/>
<dbReference type="Pfam" id="PF00481">
    <property type="entry name" value="PP2C"/>
    <property type="match status" value="1"/>
</dbReference>
<dbReference type="Proteomes" id="UP000012073">
    <property type="component" value="Unassembled WGS sequence"/>
</dbReference>
<dbReference type="Gene3D" id="3.60.40.10">
    <property type="entry name" value="PPM-type phosphatase domain"/>
    <property type="match status" value="1"/>
</dbReference>